<feature type="region of interest" description="Disordered" evidence="1">
    <location>
        <begin position="928"/>
        <end position="953"/>
    </location>
</feature>
<evidence type="ECO:0000259" key="4">
    <source>
        <dbReference type="PROSITE" id="PS51294"/>
    </source>
</evidence>
<feature type="compositionally biased region" description="Polar residues" evidence="1">
    <location>
        <begin position="329"/>
        <end position="340"/>
    </location>
</feature>
<feature type="compositionally biased region" description="Basic and acidic residues" evidence="1">
    <location>
        <begin position="595"/>
        <end position="610"/>
    </location>
</feature>
<dbReference type="InterPro" id="IPR017930">
    <property type="entry name" value="Myb_dom"/>
</dbReference>
<dbReference type="CDD" id="cd00167">
    <property type="entry name" value="SANT"/>
    <property type="match status" value="2"/>
</dbReference>
<dbReference type="Gene3D" id="1.10.10.60">
    <property type="entry name" value="Homeodomain-like"/>
    <property type="match status" value="2"/>
</dbReference>
<feature type="region of interest" description="Disordered" evidence="1">
    <location>
        <begin position="873"/>
        <end position="896"/>
    </location>
</feature>
<feature type="region of interest" description="Disordered" evidence="1">
    <location>
        <begin position="142"/>
        <end position="163"/>
    </location>
</feature>
<feature type="region of interest" description="Disordered" evidence="1">
    <location>
        <begin position="965"/>
        <end position="988"/>
    </location>
</feature>
<dbReference type="InterPro" id="IPR001005">
    <property type="entry name" value="SANT/Myb"/>
</dbReference>
<dbReference type="InterPro" id="IPR051571">
    <property type="entry name" value="N-CoR_corepressor"/>
</dbReference>
<feature type="domain" description="HTH myb-type" evidence="4">
    <location>
        <begin position="646"/>
        <end position="694"/>
    </location>
</feature>
<feature type="compositionally biased region" description="Polar residues" evidence="1">
    <location>
        <begin position="931"/>
        <end position="941"/>
    </location>
</feature>
<dbReference type="PROSITE" id="PS50090">
    <property type="entry name" value="MYB_LIKE"/>
    <property type="match status" value="1"/>
</dbReference>
<feature type="compositionally biased region" description="Basic and acidic residues" evidence="1">
    <location>
        <begin position="742"/>
        <end position="766"/>
    </location>
</feature>
<dbReference type="GO" id="GO:0032991">
    <property type="term" value="C:protein-containing complex"/>
    <property type="evidence" value="ECO:0007669"/>
    <property type="project" value="UniProtKB-ARBA"/>
</dbReference>
<feature type="compositionally biased region" description="Low complexity" evidence="1">
    <location>
        <begin position="965"/>
        <end position="985"/>
    </location>
</feature>
<dbReference type="PROSITE" id="PS51294">
    <property type="entry name" value="HTH_MYB"/>
    <property type="match status" value="1"/>
</dbReference>
<accession>A0A7S3KYP6</accession>
<dbReference type="PROSITE" id="PS51293">
    <property type="entry name" value="SANT"/>
    <property type="match status" value="2"/>
</dbReference>
<evidence type="ECO:0008006" key="6">
    <source>
        <dbReference type="Google" id="ProtNLM"/>
    </source>
</evidence>
<name>A0A7S3KYP6_9STRA</name>
<dbReference type="PANTHER" id="PTHR13992">
    <property type="entry name" value="NUCLEAR RECEPTOR CO-REPRESSOR RELATED NCOR"/>
    <property type="match status" value="1"/>
</dbReference>
<feature type="domain" description="SANT" evidence="3">
    <location>
        <begin position="643"/>
        <end position="694"/>
    </location>
</feature>
<feature type="domain" description="SANT" evidence="3">
    <location>
        <begin position="414"/>
        <end position="465"/>
    </location>
</feature>
<dbReference type="GO" id="GO:0005654">
    <property type="term" value="C:nucleoplasm"/>
    <property type="evidence" value="ECO:0007669"/>
    <property type="project" value="UniProtKB-ARBA"/>
</dbReference>
<evidence type="ECO:0000259" key="2">
    <source>
        <dbReference type="PROSITE" id="PS50090"/>
    </source>
</evidence>
<dbReference type="InterPro" id="IPR009057">
    <property type="entry name" value="Homeodomain-like_sf"/>
</dbReference>
<feature type="region of interest" description="Disordered" evidence="1">
    <location>
        <begin position="1007"/>
        <end position="1077"/>
    </location>
</feature>
<dbReference type="PANTHER" id="PTHR13992:SF39">
    <property type="entry name" value="SMRTER, ISOFORM G"/>
    <property type="match status" value="1"/>
</dbReference>
<gene>
    <name evidence="5" type="ORF">ACOF00016_LOCUS3217</name>
</gene>
<dbReference type="GO" id="GO:0000785">
    <property type="term" value="C:chromatin"/>
    <property type="evidence" value="ECO:0007669"/>
    <property type="project" value="TreeGrafter"/>
</dbReference>
<feature type="region of interest" description="Disordered" evidence="1">
    <location>
        <begin position="550"/>
        <end position="653"/>
    </location>
</feature>
<feature type="compositionally biased region" description="Basic and acidic residues" evidence="1">
    <location>
        <begin position="704"/>
        <end position="718"/>
    </location>
</feature>
<evidence type="ECO:0000256" key="1">
    <source>
        <dbReference type="SAM" id="MobiDB-lite"/>
    </source>
</evidence>
<sequence length="1077" mass="120889">MAKLDVQTKQLQKQAETKQAALETAQQSVQQVADAQQALDAKETEQQAVDREAARQELEESYRVFKNDKLQKAEAEFEQSIAKSAAELEDEIKQQRKELEGRLQGEMQTQLVEAAKPFEADEEKAQKEVQKVNQAVLKTEARLGALEEESHEKHPSPKGGPARVSIQETVNDIMAENQRKAAEAHANLFGVYSTTEHAASLTLGNKELEEMRDPKEGKTLAEWADLTRQVTGLATALYSEPSEAPYFAKNEENFCLIEPIVKEYVRDSQTRLNTHFVELAEEYEYRRRIYKQQRRLKHEAIPEDQRKPASALIPRQTNMMILESGGSRAPQTTNAQNSNPYRRGRRNNEVRSEYEQEQIIAELAAKEAMEKKIAFGGSALPRQVGQVERSIIPQFIQTFNAQKIDVEELERDLAISNTWSDMEKCIFLDRFMQHPKDFRKIASFLRNKTAQDCVCYYYDSKKTVPYKFALKEFVMRRKRRGNYHIWDGSIQAAIASGAIVKQGPNEDKPLVFLLPESDETYVSHGLHPVKQEMLNDMEIDEVAAIKYMTEHESDDSEEEGPTHKRKADNLMEVAPEVRKYLKVETPPPPPVVPTPHKDARMKGRKEEESVKPSAKASSRSKTPPPTADTADETGGERLTPIRKAPQKWTSSEKRIFVETLEKHGRKWELLAQAVGTKTIGQIKNFYYDYKKQSGRGTKVKKTSSRSERLKAREGDDSSTKGLPEEGSISATVDEAATGADDQTAKEAPGESKGPVEEFKPRTDSKMAEPQAFPPSFASMLPQEVVSPLPTAPGHHHHPLSQHALAQHQLEMATAPSLPAEFIESRHAQQQGSRSGSVHEQPQGLNALTEQQIRELALAQQIQALQQELAATRSGREWGAPPVPSQAPMLEPSRSDETARLLNHHSQSQHQHILSNLLPWVGSAMIGGGGNSQTAPSASSDRFGSGGGGASLSDYDQHQLRSLLSLQQQQQQQHRPPPQQHQQQHPSNLHEQLALSGLMNPSALRLFEQQQQQQQHHHHHQQHPQQQQQRQQQRQQQQQQQDDPRLELLRQLLGGGGGGESSSRGAGGGSSYHGFLPR</sequence>
<feature type="domain" description="Myb-like" evidence="2">
    <location>
        <begin position="647"/>
        <end position="690"/>
    </location>
</feature>
<feature type="compositionally biased region" description="Gly residues" evidence="1">
    <location>
        <begin position="1052"/>
        <end position="1070"/>
    </location>
</feature>
<organism evidence="5">
    <name type="scientific">Amphora coffeiformis</name>
    <dbReference type="NCBI Taxonomy" id="265554"/>
    <lineage>
        <taxon>Eukaryota</taxon>
        <taxon>Sar</taxon>
        <taxon>Stramenopiles</taxon>
        <taxon>Ochrophyta</taxon>
        <taxon>Bacillariophyta</taxon>
        <taxon>Bacillariophyceae</taxon>
        <taxon>Bacillariophycidae</taxon>
        <taxon>Thalassiophysales</taxon>
        <taxon>Catenulaceae</taxon>
        <taxon>Amphora</taxon>
    </lineage>
</organism>
<evidence type="ECO:0000259" key="3">
    <source>
        <dbReference type="PROSITE" id="PS51293"/>
    </source>
</evidence>
<dbReference type="GO" id="GO:0006357">
    <property type="term" value="P:regulation of transcription by RNA polymerase II"/>
    <property type="evidence" value="ECO:0007669"/>
    <property type="project" value="TreeGrafter"/>
</dbReference>
<reference evidence="5" key="1">
    <citation type="submission" date="2021-01" db="EMBL/GenBank/DDBJ databases">
        <authorList>
            <person name="Corre E."/>
            <person name="Pelletier E."/>
            <person name="Niang G."/>
            <person name="Scheremetjew M."/>
            <person name="Finn R."/>
            <person name="Kale V."/>
            <person name="Holt S."/>
            <person name="Cochrane G."/>
            <person name="Meng A."/>
            <person name="Brown T."/>
            <person name="Cohen L."/>
        </authorList>
    </citation>
    <scope>NUCLEOTIDE SEQUENCE</scope>
    <source>
        <strain evidence="5">CCMP127</strain>
    </source>
</reference>
<dbReference type="SMART" id="SM00717">
    <property type="entry name" value="SANT"/>
    <property type="match status" value="2"/>
</dbReference>
<dbReference type="InterPro" id="IPR017884">
    <property type="entry name" value="SANT_dom"/>
</dbReference>
<dbReference type="EMBL" id="HBIM01003734">
    <property type="protein sequence ID" value="CAE0405170.1"/>
    <property type="molecule type" value="Transcribed_RNA"/>
</dbReference>
<protein>
    <recommendedName>
        <fullName evidence="6">SANT domain-containing protein</fullName>
    </recommendedName>
</protein>
<dbReference type="AlphaFoldDB" id="A0A7S3KYP6"/>
<evidence type="ECO:0000313" key="5">
    <source>
        <dbReference type="EMBL" id="CAE0405170.1"/>
    </source>
</evidence>
<proteinExistence type="predicted"/>
<feature type="region of interest" description="Disordered" evidence="1">
    <location>
        <begin position="323"/>
        <end position="352"/>
    </location>
</feature>
<feature type="region of interest" description="Disordered" evidence="1">
    <location>
        <begin position="692"/>
        <end position="801"/>
    </location>
</feature>
<dbReference type="Pfam" id="PF00249">
    <property type="entry name" value="Myb_DNA-binding"/>
    <property type="match status" value="1"/>
</dbReference>
<feature type="compositionally biased region" description="Low complexity" evidence="1">
    <location>
        <begin position="1022"/>
        <end position="1040"/>
    </location>
</feature>
<dbReference type="SUPFAM" id="SSF46689">
    <property type="entry name" value="Homeodomain-like"/>
    <property type="match status" value="2"/>
</dbReference>